<comment type="caution">
    <text evidence="4">The sequence shown here is derived from an EMBL/GenBank/DDBJ whole genome shotgun (WGS) entry which is preliminary data.</text>
</comment>
<evidence type="ECO:0000259" key="2">
    <source>
        <dbReference type="Pfam" id="PF00931"/>
    </source>
</evidence>
<dbReference type="Gene3D" id="3.40.50.300">
    <property type="entry name" value="P-loop containing nucleotide triphosphate hydrolases"/>
    <property type="match status" value="1"/>
</dbReference>
<protein>
    <submittedName>
        <fullName evidence="4">Disease resistance RPP13-like protein 4</fullName>
    </submittedName>
</protein>
<evidence type="ECO:0000256" key="1">
    <source>
        <dbReference type="ARBA" id="ARBA00022737"/>
    </source>
</evidence>
<sequence length="518" mass="59619">MENLARQLVVLVDDADDIIDFHVANQLREGSQDKSLHVIALTSFCQYIDKIIEKIDSITDKLTMVKEEQVDVQQQQLEVSMPVGSTALPYSDEITMVGFDERLLQVVDELTRDESNLQILPIVGMGGIGKTTLAQNAFDHPYIVNRFDIRIWFTISQQYSVQKILRKYFFNDEKDIADASPLVCEACNNMYPDLNRLRWVKVFDLDNDQSVETFPQHTKLRYLAVEDRHVTMVDYLLEWKIVFPNTISLLWNLQILDLDLFYMDTHTLVLSSEIWEIPKLRHLNVRSYRLPDPPVNDLEGQDFTILEYLSTLSSEGFKCLEEVVKRIPNLKKLNASYQSYSGDVSDCSLNNLAQFNKLESLSLKSYSFLEDLTFPASLKKLSLSSCEIPWEKMTIIGSSLPNLEVLKLNNAFHRQEWDPTEGEFLRLKVLYVSCCDLMLWGAEDIHFPNLQCHSLEDMFKLEEIPLSIGDITTLHSIHLDFCSESAINSAMEILTEQKENGNESLRVYVNEKQVSVSL</sequence>
<dbReference type="InterPro" id="IPR027417">
    <property type="entry name" value="P-loop_NTPase"/>
</dbReference>
<reference evidence="4" key="2">
    <citation type="journal article" date="2024" name="Plant">
        <title>Genomic evolution and insights into agronomic trait innovations of Sesamum species.</title>
        <authorList>
            <person name="Miao H."/>
            <person name="Wang L."/>
            <person name="Qu L."/>
            <person name="Liu H."/>
            <person name="Sun Y."/>
            <person name="Le M."/>
            <person name="Wang Q."/>
            <person name="Wei S."/>
            <person name="Zheng Y."/>
            <person name="Lin W."/>
            <person name="Duan Y."/>
            <person name="Cao H."/>
            <person name="Xiong S."/>
            <person name="Wang X."/>
            <person name="Wei L."/>
            <person name="Li C."/>
            <person name="Ma Q."/>
            <person name="Ju M."/>
            <person name="Zhao R."/>
            <person name="Li G."/>
            <person name="Mu C."/>
            <person name="Tian Q."/>
            <person name="Mei H."/>
            <person name="Zhang T."/>
            <person name="Gao T."/>
            <person name="Zhang H."/>
        </authorList>
    </citation>
    <scope>NUCLEOTIDE SEQUENCE</scope>
    <source>
        <strain evidence="4">KEN8</strain>
    </source>
</reference>
<dbReference type="SUPFAM" id="SSF52540">
    <property type="entry name" value="P-loop containing nucleoside triphosphate hydrolases"/>
    <property type="match status" value="1"/>
</dbReference>
<evidence type="ECO:0000313" key="4">
    <source>
        <dbReference type="EMBL" id="KAL0341449.1"/>
    </source>
</evidence>
<dbReference type="PANTHER" id="PTHR15140">
    <property type="entry name" value="TUBULIN-SPECIFIC CHAPERONE E"/>
    <property type="match status" value="1"/>
</dbReference>
<dbReference type="InterPro" id="IPR002182">
    <property type="entry name" value="NB-ARC"/>
</dbReference>
<dbReference type="Pfam" id="PF23598">
    <property type="entry name" value="LRR_14"/>
    <property type="match status" value="1"/>
</dbReference>
<accession>A0AAW2ND20</accession>
<dbReference type="InterPro" id="IPR032675">
    <property type="entry name" value="LRR_dom_sf"/>
</dbReference>
<feature type="domain" description="Disease resistance R13L4/SHOC-2-like LRR" evidence="3">
    <location>
        <begin position="183"/>
        <end position="410"/>
    </location>
</feature>
<dbReference type="PRINTS" id="PR00364">
    <property type="entry name" value="DISEASERSIST"/>
</dbReference>
<organism evidence="4">
    <name type="scientific">Sesamum calycinum</name>
    <dbReference type="NCBI Taxonomy" id="2727403"/>
    <lineage>
        <taxon>Eukaryota</taxon>
        <taxon>Viridiplantae</taxon>
        <taxon>Streptophyta</taxon>
        <taxon>Embryophyta</taxon>
        <taxon>Tracheophyta</taxon>
        <taxon>Spermatophyta</taxon>
        <taxon>Magnoliopsida</taxon>
        <taxon>eudicotyledons</taxon>
        <taxon>Gunneridae</taxon>
        <taxon>Pentapetalae</taxon>
        <taxon>asterids</taxon>
        <taxon>lamiids</taxon>
        <taxon>Lamiales</taxon>
        <taxon>Pedaliaceae</taxon>
        <taxon>Sesamum</taxon>
    </lineage>
</organism>
<dbReference type="InterPro" id="IPR055414">
    <property type="entry name" value="LRR_R13L4/SHOC2-like"/>
</dbReference>
<keyword evidence="1" id="KW-0677">Repeat</keyword>
<gene>
    <name evidence="4" type="ORF">Scaly_1807500</name>
</gene>
<dbReference type="GO" id="GO:0006952">
    <property type="term" value="P:defense response"/>
    <property type="evidence" value="ECO:0007669"/>
    <property type="project" value="UniProtKB-KW"/>
</dbReference>
<dbReference type="GO" id="GO:0043531">
    <property type="term" value="F:ADP binding"/>
    <property type="evidence" value="ECO:0007669"/>
    <property type="project" value="InterPro"/>
</dbReference>
<dbReference type="Gene3D" id="3.80.10.10">
    <property type="entry name" value="Ribonuclease Inhibitor"/>
    <property type="match status" value="1"/>
</dbReference>
<dbReference type="PANTHER" id="PTHR15140:SF33">
    <property type="entry name" value="LATE BLIGHT RESISTANCE PROTEIN HOMOLOG R1A-3 ISOFORM X1"/>
    <property type="match status" value="1"/>
</dbReference>
<dbReference type="Gene3D" id="1.20.5.4130">
    <property type="match status" value="1"/>
</dbReference>
<dbReference type="SUPFAM" id="SSF52058">
    <property type="entry name" value="L domain-like"/>
    <property type="match status" value="1"/>
</dbReference>
<feature type="domain" description="NB-ARC" evidence="2">
    <location>
        <begin position="103"/>
        <end position="167"/>
    </location>
</feature>
<dbReference type="AlphaFoldDB" id="A0AAW2ND20"/>
<reference evidence="4" key="1">
    <citation type="submission" date="2020-06" db="EMBL/GenBank/DDBJ databases">
        <authorList>
            <person name="Li T."/>
            <person name="Hu X."/>
            <person name="Zhang T."/>
            <person name="Song X."/>
            <person name="Zhang H."/>
            <person name="Dai N."/>
            <person name="Sheng W."/>
            <person name="Hou X."/>
            <person name="Wei L."/>
        </authorList>
    </citation>
    <scope>NUCLEOTIDE SEQUENCE</scope>
    <source>
        <strain evidence="4">KEN8</strain>
        <tissue evidence="4">Leaf</tissue>
    </source>
</reference>
<proteinExistence type="predicted"/>
<evidence type="ECO:0000259" key="3">
    <source>
        <dbReference type="Pfam" id="PF23598"/>
    </source>
</evidence>
<dbReference type="EMBL" id="JACGWM010000011">
    <property type="protein sequence ID" value="KAL0341449.1"/>
    <property type="molecule type" value="Genomic_DNA"/>
</dbReference>
<name>A0AAW2ND20_9LAMI</name>
<dbReference type="Pfam" id="PF00931">
    <property type="entry name" value="NB-ARC"/>
    <property type="match status" value="1"/>
</dbReference>